<dbReference type="GO" id="GO:0008270">
    <property type="term" value="F:zinc ion binding"/>
    <property type="evidence" value="ECO:0007669"/>
    <property type="project" value="InterPro"/>
</dbReference>
<comment type="subcellular location">
    <subcellularLocation>
        <location evidence="1">Nucleus</location>
    </subcellularLocation>
</comment>
<dbReference type="GO" id="GO:0003677">
    <property type="term" value="F:DNA binding"/>
    <property type="evidence" value="ECO:0007669"/>
    <property type="project" value="UniProtKB-KW"/>
</dbReference>
<accession>A0A9P9DDH8</accession>
<dbReference type="PANTHER" id="PTHR46910:SF37">
    <property type="entry name" value="ZN(II)2CYS6 TRANSCRIPTION FACTOR (EUROFUNG)"/>
    <property type="match status" value="1"/>
</dbReference>
<proteinExistence type="predicted"/>
<dbReference type="InterPro" id="IPR050987">
    <property type="entry name" value="AtrR-like"/>
</dbReference>
<feature type="region of interest" description="Disordered" evidence="6">
    <location>
        <begin position="68"/>
        <end position="121"/>
    </location>
</feature>
<dbReference type="EMBL" id="JAGMUV010000027">
    <property type="protein sequence ID" value="KAH7118470.1"/>
    <property type="molecule type" value="Genomic_DNA"/>
</dbReference>
<name>A0A9P9DDH8_9HYPO</name>
<organism evidence="8 9">
    <name type="scientific">Dactylonectria macrodidyma</name>
    <dbReference type="NCBI Taxonomy" id="307937"/>
    <lineage>
        <taxon>Eukaryota</taxon>
        <taxon>Fungi</taxon>
        <taxon>Dikarya</taxon>
        <taxon>Ascomycota</taxon>
        <taxon>Pezizomycotina</taxon>
        <taxon>Sordariomycetes</taxon>
        <taxon>Hypocreomycetidae</taxon>
        <taxon>Hypocreales</taxon>
        <taxon>Nectriaceae</taxon>
        <taxon>Dactylonectria</taxon>
    </lineage>
</organism>
<dbReference type="GO" id="GO:0005634">
    <property type="term" value="C:nucleus"/>
    <property type="evidence" value="ECO:0007669"/>
    <property type="project" value="UniProtKB-SubCell"/>
</dbReference>
<dbReference type="Proteomes" id="UP000738349">
    <property type="component" value="Unassembled WGS sequence"/>
</dbReference>
<evidence type="ECO:0000256" key="4">
    <source>
        <dbReference type="ARBA" id="ARBA00023163"/>
    </source>
</evidence>
<keyword evidence="3" id="KW-0238">DNA-binding</keyword>
<evidence type="ECO:0000256" key="1">
    <source>
        <dbReference type="ARBA" id="ARBA00004123"/>
    </source>
</evidence>
<feature type="compositionally biased region" description="Low complexity" evidence="6">
    <location>
        <begin position="70"/>
        <end position="79"/>
    </location>
</feature>
<gene>
    <name evidence="8" type="ORF">EDB81DRAFT_861950</name>
</gene>
<dbReference type="PANTHER" id="PTHR46910">
    <property type="entry name" value="TRANSCRIPTION FACTOR PDR1"/>
    <property type="match status" value="1"/>
</dbReference>
<comment type="caution">
    <text evidence="8">The sequence shown here is derived from an EMBL/GenBank/DDBJ whole genome shotgun (WGS) entry which is preliminary data.</text>
</comment>
<evidence type="ECO:0000256" key="6">
    <source>
        <dbReference type="SAM" id="MobiDB-lite"/>
    </source>
</evidence>
<evidence type="ECO:0000259" key="7">
    <source>
        <dbReference type="SMART" id="SM00906"/>
    </source>
</evidence>
<evidence type="ECO:0000256" key="5">
    <source>
        <dbReference type="ARBA" id="ARBA00023242"/>
    </source>
</evidence>
<sequence length="659" mass="73225">MVLRVPSTAFSGLGNGPQEPVYLLADSAWLSSGNSDKDLARRIERIELALDAAQKNLAARILLSREGDDSLTTSPSDSSYHPAGRNDDQSTEGGKGNGQPSQGMSPTTTSKKARSAARPKSSNFGTLHFAGFHVGEISSCNGIPFFSPNGQNWIRSRTGQDPAFDKLFTTSPPWHSIKHAQLLLMPEARAGNTTWDLPDRKFVEHCVKSYCSSYFSYVYPIVEPKLFQRTLDLAYGEDGDSWTFESTSAKACVFSLMALIHLSRSEHVGEVEIDAEGYAGKAWLLIPQIMHQSDMTSFQALLILGMYHMLSGDFQQGTVVHALGCRVLFRLGAHAQPSQRSTTNNAVYRAERNVWLESHLRQMFWLAYTLDKELSLRMGQPPSIDDDFCDLTLPKGHRTPETTVVDDAGLTYDDETRPDFPWLGTWPTTLPGDLALTLIKSKTCKVLYSTAALRKSDAELLRDIRELDEELERWRCSVPLPYRPALAFSDDTPAHNVIDMDRHPLTRKSIIHFEYHYLSAAIHRASGRCSVWAGGEGVSSSVVITVQASRSTLIYLRAAAAGISETAFWLVVFYPMSATLTLFCNILLDPFDPQAEEDLNLLCTIPSLIRGLRKGPLAPKEQAYFEEVNEFFAELTRLGRCAIDRVSPARDAHSSMELD</sequence>
<feature type="domain" description="Xylanolytic transcriptional activator regulatory" evidence="7">
    <location>
        <begin position="317"/>
        <end position="400"/>
    </location>
</feature>
<dbReference type="SMART" id="SM00906">
    <property type="entry name" value="Fungal_trans"/>
    <property type="match status" value="1"/>
</dbReference>
<keyword evidence="2" id="KW-0805">Transcription regulation</keyword>
<dbReference type="Pfam" id="PF04082">
    <property type="entry name" value="Fungal_trans"/>
    <property type="match status" value="1"/>
</dbReference>
<protein>
    <submittedName>
        <fullName evidence="8">C6 zinc finger domain-containing protein</fullName>
    </submittedName>
</protein>
<dbReference type="CDD" id="cd12148">
    <property type="entry name" value="fungal_TF_MHR"/>
    <property type="match status" value="1"/>
</dbReference>
<keyword evidence="5" id="KW-0539">Nucleus</keyword>
<evidence type="ECO:0000313" key="9">
    <source>
        <dbReference type="Proteomes" id="UP000738349"/>
    </source>
</evidence>
<reference evidence="8" key="1">
    <citation type="journal article" date="2021" name="Nat. Commun.">
        <title>Genetic determinants of endophytism in the Arabidopsis root mycobiome.</title>
        <authorList>
            <person name="Mesny F."/>
            <person name="Miyauchi S."/>
            <person name="Thiergart T."/>
            <person name="Pickel B."/>
            <person name="Atanasova L."/>
            <person name="Karlsson M."/>
            <person name="Huettel B."/>
            <person name="Barry K.W."/>
            <person name="Haridas S."/>
            <person name="Chen C."/>
            <person name="Bauer D."/>
            <person name="Andreopoulos W."/>
            <person name="Pangilinan J."/>
            <person name="LaButti K."/>
            <person name="Riley R."/>
            <person name="Lipzen A."/>
            <person name="Clum A."/>
            <person name="Drula E."/>
            <person name="Henrissat B."/>
            <person name="Kohler A."/>
            <person name="Grigoriev I.V."/>
            <person name="Martin F.M."/>
            <person name="Hacquard S."/>
        </authorList>
    </citation>
    <scope>NUCLEOTIDE SEQUENCE</scope>
    <source>
        <strain evidence="8">MPI-CAGE-AT-0147</strain>
    </source>
</reference>
<dbReference type="GO" id="GO:0003700">
    <property type="term" value="F:DNA-binding transcription factor activity"/>
    <property type="evidence" value="ECO:0007669"/>
    <property type="project" value="InterPro"/>
</dbReference>
<keyword evidence="4" id="KW-0804">Transcription</keyword>
<dbReference type="InterPro" id="IPR007219">
    <property type="entry name" value="XnlR_reg_dom"/>
</dbReference>
<evidence type="ECO:0000256" key="3">
    <source>
        <dbReference type="ARBA" id="ARBA00023125"/>
    </source>
</evidence>
<dbReference type="AlphaFoldDB" id="A0A9P9DDH8"/>
<keyword evidence="9" id="KW-1185">Reference proteome</keyword>
<evidence type="ECO:0000256" key="2">
    <source>
        <dbReference type="ARBA" id="ARBA00023015"/>
    </source>
</evidence>
<dbReference type="OrthoDB" id="4116913at2759"/>
<feature type="compositionally biased region" description="Polar residues" evidence="6">
    <location>
        <begin position="98"/>
        <end position="110"/>
    </location>
</feature>
<dbReference type="GO" id="GO:0006351">
    <property type="term" value="P:DNA-templated transcription"/>
    <property type="evidence" value="ECO:0007669"/>
    <property type="project" value="InterPro"/>
</dbReference>
<evidence type="ECO:0000313" key="8">
    <source>
        <dbReference type="EMBL" id="KAH7118470.1"/>
    </source>
</evidence>